<evidence type="ECO:0000313" key="1">
    <source>
        <dbReference type="EMBL" id="PPJ64412.1"/>
    </source>
</evidence>
<dbReference type="EMBL" id="PGEM01000028">
    <property type="protein sequence ID" value="PPJ64412.1"/>
    <property type="molecule type" value="Genomic_DNA"/>
</dbReference>
<name>A0A2S6CXG7_9CYAN</name>
<protein>
    <recommendedName>
        <fullName evidence="3">CMP/dCMP-type deaminase domain-containing protein</fullName>
    </recommendedName>
</protein>
<evidence type="ECO:0000313" key="2">
    <source>
        <dbReference type="Proteomes" id="UP000239589"/>
    </source>
</evidence>
<reference evidence="1 2" key="1">
    <citation type="submission" date="2018-02" db="EMBL/GenBank/DDBJ databases">
        <title>Discovery of a pederin family compound in a non-symbiotic bloom-forming cyanobacterium.</title>
        <authorList>
            <person name="Kust A."/>
            <person name="Mares J."/>
            <person name="Jokela J."/>
            <person name="Urajova P."/>
            <person name="Hajek J."/>
            <person name="Saurav K."/>
            <person name="Voracova K."/>
            <person name="Fewer D.P."/>
            <person name="Haapaniemi E."/>
            <person name="Permi P."/>
            <person name="Rehakova K."/>
            <person name="Sivonen K."/>
            <person name="Hrouzek P."/>
        </authorList>
    </citation>
    <scope>NUCLEOTIDE SEQUENCE [LARGE SCALE GENOMIC DNA]</scope>
    <source>
        <strain evidence="1 2">CHARLIE-1</strain>
    </source>
</reference>
<dbReference type="RefSeq" id="WP_104386805.1">
    <property type="nucleotide sequence ID" value="NZ_PGEM01000028.1"/>
</dbReference>
<dbReference type="OrthoDB" id="4038688at2"/>
<dbReference type="Proteomes" id="UP000239589">
    <property type="component" value="Unassembled WGS sequence"/>
</dbReference>
<gene>
    <name evidence="1" type="ORF">CUN59_05015</name>
</gene>
<comment type="caution">
    <text evidence="1">The sequence shown here is derived from an EMBL/GenBank/DDBJ whole genome shotgun (WGS) entry which is preliminary data.</text>
</comment>
<accession>A0A2S6CXG7</accession>
<dbReference type="AlphaFoldDB" id="A0A2S6CXG7"/>
<dbReference type="Pfam" id="PF14424">
    <property type="entry name" value="Toxin-deaminase"/>
    <property type="match status" value="1"/>
</dbReference>
<evidence type="ECO:0008006" key="3">
    <source>
        <dbReference type="Google" id="ProtNLM"/>
    </source>
</evidence>
<proteinExistence type="predicted"/>
<organism evidence="1 2">
    <name type="scientific">Cuspidothrix issatschenkoi CHARLIE-1</name>
    <dbReference type="NCBI Taxonomy" id="2052836"/>
    <lineage>
        <taxon>Bacteria</taxon>
        <taxon>Bacillati</taxon>
        <taxon>Cyanobacteriota</taxon>
        <taxon>Cyanophyceae</taxon>
        <taxon>Nostocales</taxon>
        <taxon>Aphanizomenonaceae</taxon>
        <taxon>Cuspidothrix</taxon>
    </lineage>
</organism>
<dbReference type="InterPro" id="IPR032721">
    <property type="entry name" value="Toxin-deaminase"/>
</dbReference>
<keyword evidence="2" id="KW-1185">Reference proteome</keyword>
<sequence length="164" mass="18938">MINTQDNLDYGDENLIKERLKESATYIREKILGKPIIFQPFFKIKSNVAVAEVYVGDVIFCAGTTSNCTTLIPIPKPKSEGGQFNPQLHPRTKRPTNTDAEYKVLSTIADTIEIEMKYDLGIKGYLYLYTERNPCPSCEDVIRQFEEKFRNIKVKVFWDYLDPK</sequence>